<evidence type="ECO:0000256" key="1">
    <source>
        <dbReference type="ARBA" id="ARBA00004191"/>
    </source>
</evidence>
<sequence>MSTRAIATFYFIFSLAILAAAMPGGEPPNKTKTTTVTSPPKTTTVTSPPKTSTITVTAPASTPTGSTCSTGPIQCCNQVGKATDPVFGLILGLLGIIIDGVDVVLGLDCSPISVIGVGGGNCNANVVCCQNNNVGGLISIGCIPIIL</sequence>
<dbReference type="InterPro" id="IPR001338">
    <property type="entry name" value="Class_I_Hydrophobin"/>
</dbReference>
<evidence type="ECO:0000256" key="2">
    <source>
        <dbReference type="ARBA" id="ARBA00010446"/>
    </source>
</evidence>
<accession>A0A371DPQ6</accession>
<reference evidence="8 9" key="1">
    <citation type="journal article" date="2018" name="Biotechnol. Biofuels">
        <title>Integrative visual omics of the white-rot fungus Polyporus brumalis exposes the biotechnological potential of its oxidative enzymes for delignifying raw plant biomass.</title>
        <authorList>
            <person name="Miyauchi S."/>
            <person name="Rancon A."/>
            <person name="Drula E."/>
            <person name="Hage H."/>
            <person name="Chaduli D."/>
            <person name="Favel A."/>
            <person name="Grisel S."/>
            <person name="Henrissat B."/>
            <person name="Herpoel-Gimbert I."/>
            <person name="Ruiz-Duenas F.J."/>
            <person name="Chevret D."/>
            <person name="Hainaut M."/>
            <person name="Lin J."/>
            <person name="Wang M."/>
            <person name="Pangilinan J."/>
            <person name="Lipzen A."/>
            <person name="Lesage-Meessen L."/>
            <person name="Navarro D."/>
            <person name="Riley R."/>
            <person name="Grigoriev I.V."/>
            <person name="Zhou S."/>
            <person name="Raouche S."/>
            <person name="Rosso M.N."/>
        </authorList>
    </citation>
    <scope>NUCLEOTIDE SEQUENCE [LARGE SCALE GENOMIC DNA]</scope>
    <source>
        <strain evidence="8 9">BRFM 1820</strain>
    </source>
</reference>
<evidence type="ECO:0000256" key="3">
    <source>
        <dbReference type="ARBA" id="ARBA00022512"/>
    </source>
</evidence>
<dbReference type="Pfam" id="PF01185">
    <property type="entry name" value="Hydrophobin"/>
    <property type="match status" value="1"/>
</dbReference>
<protein>
    <recommendedName>
        <fullName evidence="6">Hydrophobin</fullName>
    </recommendedName>
</protein>
<organism evidence="8 9">
    <name type="scientific">Lentinus brumalis</name>
    <dbReference type="NCBI Taxonomy" id="2498619"/>
    <lineage>
        <taxon>Eukaryota</taxon>
        <taxon>Fungi</taxon>
        <taxon>Dikarya</taxon>
        <taxon>Basidiomycota</taxon>
        <taxon>Agaricomycotina</taxon>
        <taxon>Agaricomycetes</taxon>
        <taxon>Polyporales</taxon>
        <taxon>Polyporaceae</taxon>
        <taxon>Lentinus</taxon>
    </lineage>
</organism>
<dbReference type="STRING" id="139420.A0A371DPQ6"/>
<dbReference type="CDD" id="cd23507">
    <property type="entry name" value="hydrophobin_I"/>
    <property type="match status" value="1"/>
</dbReference>
<feature type="chain" id="PRO_5016484993" description="Hydrophobin" evidence="6">
    <location>
        <begin position="22"/>
        <end position="147"/>
    </location>
</feature>
<keyword evidence="3 6" id="KW-0134">Cell wall</keyword>
<evidence type="ECO:0000313" key="8">
    <source>
        <dbReference type="EMBL" id="RDX54520.1"/>
    </source>
</evidence>
<gene>
    <name evidence="8" type="ORF">OH76DRAFT_1397848</name>
</gene>
<keyword evidence="6" id="KW-0732">Signal</keyword>
<dbReference type="GO" id="GO:0009277">
    <property type="term" value="C:fungal-type cell wall"/>
    <property type="evidence" value="ECO:0007669"/>
    <property type="project" value="InterPro"/>
</dbReference>
<dbReference type="Proteomes" id="UP000256964">
    <property type="component" value="Unassembled WGS sequence"/>
</dbReference>
<dbReference type="EMBL" id="KZ857384">
    <property type="protein sequence ID" value="RDX54520.1"/>
    <property type="molecule type" value="Genomic_DNA"/>
</dbReference>
<feature type="signal peptide" evidence="6">
    <location>
        <begin position="1"/>
        <end position="21"/>
    </location>
</feature>
<evidence type="ECO:0000256" key="4">
    <source>
        <dbReference type="ARBA" id="ARBA00022525"/>
    </source>
</evidence>
<evidence type="ECO:0000256" key="7">
    <source>
        <dbReference type="SAM" id="MobiDB-lite"/>
    </source>
</evidence>
<feature type="region of interest" description="Disordered" evidence="7">
    <location>
        <begin position="27"/>
        <end position="64"/>
    </location>
</feature>
<feature type="compositionally biased region" description="Low complexity" evidence="7">
    <location>
        <begin position="30"/>
        <end position="64"/>
    </location>
</feature>
<dbReference type="AlphaFoldDB" id="A0A371DPQ6"/>
<comment type="similarity">
    <text evidence="2 6">Belongs to the fungal hydrophobin family.</text>
</comment>
<keyword evidence="4 6" id="KW-0964">Secreted</keyword>
<comment type="subcellular location">
    <subcellularLocation>
        <location evidence="1 6">Secreted</location>
        <location evidence="1 6">Cell wall</location>
    </subcellularLocation>
</comment>
<keyword evidence="5 6" id="KW-1015">Disulfide bond</keyword>
<keyword evidence="9" id="KW-1185">Reference proteome</keyword>
<dbReference type="SMART" id="SM00075">
    <property type="entry name" value="HYDRO"/>
    <property type="match status" value="1"/>
</dbReference>
<evidence type="ECO:0000313" key="9">
    <source>
        <dbReference type="Proteomes" id="UP000256964"/>
    </source>
</evidence>
<dbReference type="GO" id="GO:0005199">
    <property type="term" value="F:structural constituent of cell wall"/>
    <property type="evidence" value="ECO:0007669"/>
    <property type="project" value="InterPro"/>
</dbReference>
<name>A0A371DPQ6_9APHY</name>
<proteinExistence type="inferred from homology"/>
<evidence type="ECO:0000256" key="5">
    <source>
        <dbReference type="ARBA" id="ARBA00023157"/>
    </source>
</evidence>
<evidence type="ECO:0000256" key="6">
    <source>
        <dbReference type="RuleBase" id="RU365009"/>
    </source>
</evidence>